<dbReference type="EMBL" id="CP037939">
    <property type="protein sequence ID" value="QBR47746.1"/>
    <property type="molecule type" value="Genomic_DNA"/>
</dbReference>
<reference evidence="2 3" key="1">
    <citation type="submission" date="2019-03" db="EMBL/GenBank/DDBJ databases">
        <title>Complete Genome Sequence of Leuconostoc kimchii strain NKJ218 Isolated from Homemade Kimchi.</title>
        <authorList>
            <person name="Jung J.Y."/>
            <person name="Jin H.M."/>
            <person name="Jung J.-W."/>
            <person name="Lee S.-Y."/>
            <person name="Ryu B.-G."/>
            <person name="Han S.-S."/>
            <person name="Kang H.K."/>
            <person name="Choi H.W."/>
            <person name="Chung E.J."/>
            <person name="Choi K.-M."/>
        </authorList>
    </citation>
    <scope>NUCLEOTIDE SEQUENCE [LARGE SCALE GENOMIC DNA]</scope>
    <source>
        <strain evidence="2 3">NKJ218</strain>
    </source>
</reference>
<sequence>MLDFQLKTKKLLKRIILYLKSSKLRNNTNSYYREAVVDNHLKRYFKHAKLKQVGIIGDSVSFGLKSKINYGQYIQKVTGARVQNLAVSGAHLTDNGVKSIFQQATRLNKCDLYIFQSTDDDWLANIVIGNKHDTAKQSYLGAFYQTILQLRQLNSQAQIIVLTTTYQTPVWGSVVRRTDLTNNTLGYSLHDYMAAVKKACVDLNVPYVDLMRSSLFTPSSSAFRAKYMPDGLHPNAEGHHIIALEIGKIYKKINVND</sequence>
<keyword evidence="2" id="KW-0378">Hydrolase</keyword>
<feature type="domain" description="SGNH hydrolase-type esterase" evidence="1">
    <location>
        <begin position="56"/>
        <end position="240"/>
    </location>
</feature>
<gene>
    <name evidence="2" type="ORF">EW139_06280</name>
</gene>
<evidence type="ECO:0000313" key="3">
    <source>
        <dbReference type="Proteomes" id="UP000295756"/>
    </source>
</evidence>
<dbReference type="Pfam" id="PF13472">
    <property type="entry name" value="Lipase_GDSL_2"/>
    <property type="match status" value="1"/>
</dbReference>
<proteinExistence type="predicted"/>
<dbReference type="GO" id="GO:0016787">
    <property type="term" value="F:hydrolase activity"/>
    <property type="evidence" value="ECO:0007669"/>
    <property type="project" value="UniProtKB-KW"/>
</dbReference>
<organism evidence="2 3">
    <name type="scientific">Leuconostoc kimchii</name>
    <dbReference type="NCBI Taxonomy" id="136609"/>
    <lineage>
        <taxon>Bacteria</taxon>
        <taxon>Bacillati</taxon>
        <taxon>Bacillota</taxon>
        <taxon>Bacilli</taxon>
        <taxon>Lactobacillales</taxon>
        <taxon>Lactobacillaceae</taxon>
        <taxon>Leuconostoc</taxon>
    </lineage>
</organism>
<keyword evidence="3" id="KW-1185">Reference proteome</keyword>
<dbReference type="SUPFAM" id="SSF52266">
    <property type="entry name" value="SGNH hydrolase"/>
    <property type="match status" value="1"/>
</dbReference>
<evidence type="ECO:0000259" key="1">
    <source>
        <dbReference type="Pfam" id="PF13472"/>
    </source>
</evidence>
<dbReference type="InterPro" id="IPR013830">
    <property type="entry name" value="SGNH_hydro"/>
</dbReference>
<dbReference type="InterPro" id="IPR036514">
    <property type="entry name" value="SGNH_hydro_sf"/>
</dbReference>
<dbReference type="RefSeq" id="WP_013103975.1">
    <property type="nucleotide sequence ID" value="NZ_CP037939.1"/>
</dbReference>
<evidence type="ECO:0000313" key="2">
    <source>
        <dbReference type="EMBL" id="QBR47746.1"/>
    </source>
</evidence>
<dbReference type="CDD" id="cd00229">
    <property type="entry name" value="SGNH_hydrolase"/>
    <property type="match status" value="1"/>
</dbReference>
<dbReference type="Proteomes" id="UP000295756">
    <property type="component" value="Chromosome"/>
</dbReference>
<accession>A0ABX5SK70</accession>
<protein>
    <submittedName>
        <fullName evidence="2">SGNH/GDSL hydrolase family protein</fullName>
    </submittedName>
</protein>
<dbReference type="Gene3D" id="3.40.50.1110">
    <property type="entry name" value="SGNH hydrolase"/>
    <property type="match status" value="1"/>
</dbReference>
<name>A0ABX5SK70_9LACO</name>